<dbReference type="AlphaFoldDB" id="A0A1I6TKQ3"/>
<dbReference type="GO" id="GO:0005886">
    <property type="term" value="C:plasma membrane"/>
    <property type="evidence" value="ECO:0007669"/>
    <property type="project" value="UniProtKB-SubCell"/>
</dbReference>
<evidence type="ECO:0000256" key="4">
    <source>
        <dbReference type="ARBA" id="ARBA00022989"/>
    </source>
</evidence>
<comment type="subcellular location">
    <subcellularLocation>
        <location evidence="1">Cell membrane</location>
        <topology evidence="1">Multi-pass membrane protein</topology>
    </subcellularLocation>
</comment>
<dbReference type="EMBL" id="FPAI01000016">
    <property type="protein sequence ID" value="SFS89832.1"/>
    <property type="molecule type" value="Genomic_DNA"/>
</dbReference>
<gene>
    <name evidence="7" type="ORF">HMI01_17420</name>
    <name evidence="8" type="ORF">SAMN05421668_1167</name>
</gene>
<reference evidence="8 9" key="1">
    <citation type="submission" date="2016-10" db="EMBL/GenBank/DDBJ databases">
        <authorList>
            <person name="de Groot N.N."/>
        </authorList>
    </citation>
    <scope>NUCLEOTIDE SEQUENCE [LARGE SCALE GENOMIC DNA]</scope>
    <source>
        <strain evidence="8 9">DSM 17074</strain>
    </source>
</reference>
<dbReference type="Proteomes" id="UP000321773">
    <property type="component" value="Unassembled WGS sequence"/>
</dbReference>
<dbReference type="InterPro" id="IPR010343">
    <property type="entry name" value="ArAE_1"/>
</dbReference>
<feature type="transmembrane region" description="Helical" evidence="6">
    <location>
        <begin position="12"/>
        <end position="44"/>
    </location>
</feature>
<keyword evidence="5 6" id="KW-0472">Membrane</keyword>
<dbReference type="PANTHER" id="PTHR40064">
    <property type="entry name" value="MEMBRANE PROTEIN-RELATED"/>
    <property type="match status" value="1"/>
</dbReference>
<evidence type="ECO:0000256" key="1">
    <source>
        <dbReference type="ARBA" id="ARBA00004651"/>
    </source>
</evidence>
<dbReference type="OrthoDB" id="2690036at2"/>
<accession>A0A1I6TKQ3</accession>
<keyword evidence="10" id="KW-1185">Reference proteome</keyword>
<evidence type="ECO:0000256" key="5">
    <source>
        <dbReference type="ARBA" id="ARBA00023136"/>
    </source>
</evidence>
<dbReference type="STRING" id="306541.SAMN05421668_1167"/>
<evidence type="ECO:0000313" key="10">
    <source>
        <dbReference type="Proteomes" id="UP000321773"/>
    </source>
</evidence>
<organism evidence="8 9">
    <name type="scientific">Halolactibacillus miurensis</name>
    <dbReference type="NCBI Taxonomy" id="306541"/>
    <lineage>
        <taxon>Bacteria</taxon>
        <taxon>Bacillati</taxon>
        <taxon>Bacillota</taxon>
        <taxon>Bacilli</taxon>
        <taxon>Bacillales</taxon>
        <taxon>Bacillaceae</taxon>
        <taxon>Halolactibacillus</taxon>
    </lineage>
</organism>
<evidence type="ECO:0000256" key="2">
    <source>
        <dbReference type="ARBA" id="ARBA00022475"/>
    </source>
</evidence>
<evidence type="ECO:0000256" key="6">
    <source>
        <dbReference type="SAM" id="Phobius"/>
    </source>
</evidence>
<evidence type="ECO:0000313" key="8">
    <source>
        <dbReference type="EMBL" id="SFS89832.1"/>
    </source>
</evidence>
<dbReference type="Pfam" id="PF06081">
    <property type="entry name" value="ArAE_1"/>
    <property type="match status" value="1"/>
</dbReference>
<keyword evidence="2" id="KW-1003">Cell membrane</keyword>
<proteinExistence type="predicted"/>
<keyword evidence="3 6" id="KW-0812">Transmembrane</keyword>
<dbReference type="Proteomes" id="UP000199139">
    <property type="component" value="Unassembled WGS sequence"/>
</dbReference>
<feature type="transmembrane region" description="Helical" evidence="6">
    <location>
        <begin position="64"/>
        <end position="92"/>
    </location>
</feature>
<evidence type="ECO:0000313" key="7">
    <source>
        <dbReference type="EMBL" id="GEM04754.1"/>
    </source>
</evidence>
<dbReference type="PANTHER" id="PTHR40064:SF1">
    <property type="entry name" value="MEMBRANE PROTEIN"/>
    <property type="match status" value="1"/>
</dbReference>
<reference evidence="7 10" key="2">
    <citation type="submission" date="2019-07" db="EMBL/GenBank/DDBJ databases">
        <title>Whole genome shotgun sequence of Halolactibacillus miurensis NBRC 100873.</title>
        <authorList>
            <person name="Hosoyama A."/>
            <person name="Uohara A."/>
            <person name="Ohji S."/>
            <person name="Ichikawa N."/>
        </authorList>
    </citation>
    <scope>NUCLEOTIDE SEQUENCE [LARGE SCALE GENOMIC DNA]</scope>
    <source>
        <strain evidence="7 10">NBRC 100873</strain>
    </source>
</reference>
<keyword evidence="4 6" id="KW-1133">Transmembrane helix</keyword>
<dbReference type="EMBL" id="BJWJ01000016">
    <property type="protein sequence ID" value="GEM04754.1"/>
    <property type="molecule type" value="Genomic_DNA"/>
</dbReference>
<name>A0A1I6TKQ3_9BACI</name>
<evidence type="ECO:0000256" key="3">
    <source>
        <dbReference type="ARBA" id="ARBA00022692"/>
    </source>
</evidence>
<dbReference type="InterPro" id="IPR052984">
    <property type="entry name" value="UPF0421"/>
</dbReference>
<feature type="transmembrane region" description="Helical" evidence="6">
    <location>
        <begin position="129"/>
        <end position="147"/>
    </location>
</feature>
<sequence length="344" mass="39246">MQLLKTFFGRRILKTSVAVFITAFICQWLNIPAVFAVMTAIVTIEPTVQDSIKKGLVRFPASAIGSFYAASFFYLFQISPLSYALASLFTIVTCYKLKLFDGLLVATLTSVAMVYVIEGSPVDAFFVRLLTTTIGLSVSTLVNFIVLPPNYLKQINTTMDEVLKLASVDLAVFANSLRHHELDDIQAQSKKVFDTFQERLLKVESLILDQQKESRYHTQLYKKKANIDIELKQLHMVKLMHYHIGNLTMPLHTEVEWDEPTHQTVTQIVDELSAVLHDPDHFDLNQLEQHLKTLNHTFSQSAKREVTLVDYLHAETVVLYELIQLTELMVYYFTLEESEDALST</sequence>
<protein>
    <submittedName>
        <fullName evidence="7">UPF0421 protein</fullName>
    </submittedName>
    <submittedName>
        <fullName evidence="8">Uncharacterized membrane protein YgaE, UPF0421/DUF939 family</fullName>
    </submittedName>
</protein>
<evidence type="ECO:0000313" key="9">
    <source>
        <dbReference type="Proteomes" id="UP000199139"/>
    </source>
</evidence>
<dbReference type="RefSeq" id="WP_089854642.1">
    <property type="nucleotide sequence ID" value="NZ_BJWJ01000016.1"/>
</dbReference>